<organism evidence="2 3">
    <name type="scientific">Sediminicola arcticus</name>
    <dbReference type="NCBI Taxonomy" id="1574308"/>
    <lineage>
        <taxon>Bacteria</taxon>
        <taxon>Pseudomonadati</taxon>
        <taxon>Bacteroidota</taxon>
        <taxon>Flavobacteriia</taxon>
        <taxon>Flavobacteriales</taxon>
        <taxon>Flavobacteriaceae</taxon>
        <taxon>Sediminicola</taxon>
    </lineage>
</organism>
<sequence>MKFLKFPILLLLLIAFFANQNLFGQNATSKSKDDIIYSYWLVGLGINVVDDSNNGLSDFLSVKETWNSVSYPSRLSIGQYFDNGLGIEAIISINTYKAGKIINDTVNTEESSYFGLDGRISYDLNKLLKKDGWFNPYVGVGGGITSADNFPRGTYNASIGVRTWFTSRLALDLSTTGKWPIKGYQVSSHLQHAIGFSYKFGIQRKPPLRNLPPKEALKIEVAKVTDTLSKEEIIDTTPLEQIETRVTEREKALQIEEFDASNENKSKPGLRFKVQVMALTRNVALDNNIFKALENLSIETSGPLYRYVHGDFNTYAEANRYKIMAIEKGYPTSFVVPYKDGVRISILEAIEYLLD</sequence>
<protein>
    <recommendedName>
        <fullName evidence="4">SPOR domain-containing protein</fullName>
    </recommendedName>
</protein>
<feature type="chain" id="PRO_5047261925" description="SPOR domain-containing protein" evidence="1">
    <location>
        <begin position="21"/>
        <end position="355"/>
    </location>
</feature>
<evidence type="ECO:0000256" key="1">
    <source>
        <dbReference type="SAM" id="SignalP"/>
    </source>
</evidence>
<keyword evidence="3" id="KW-1185">Reference proteome</keyword>
<dbReference type="InterPro" id="IPR011250">
    <property type="entry name" value="OMP/PagP_B-barrel"/>
</dbReference>
<evidence type="ECO:0008006" key="4">
    <source>
        <dbReference type="Google" id="ProtNLM"/>
    </source>
</evidence>
<dbReference type="Gene3D" id="2.40.160.20">
    <property type="match status" value="1"/>
</dbReference>
<reference evidence="2 3" key="1">
    <citation type="submission" date="2024-07" db="EMBL/GenBank/DDBJ databases">
        <title>The genome sequence of type strain Sediminicola arcticus GDMCC 1.2805.</title>
        <authorList>
            <person name="Liu Y."/>
        </authorList>
    </citation>
    <scope>NUCLEOTIDE SEQUENCE [LARGE SCALE GENOMIC DNA]</scope>
    <source>
        <strain evidence="2 3">GDMCC 1.2805</strain>
    </source>
</reference>
<name>A0ABV2SV53_9FLAO</name>
<dbReference type="RefSeq" id="WP_354615424.1">
    <property type="nucleotide sequence ID" value="NZ_JBEXAE010000004.1"/>
</dbReference>
<keyword evidence="1" id="KW-0732">Signal</keyword>
<gene>
    <name evidence="2" type="ORF">ABXZ36_10240</name>
</gene>
<dbReference type="Proteomes" id="UP001549799">
    <property type="component" value="Unassembled WGS sequence"/>
</dbReference>
<comment type="caution">
    <text evidence="2">The sequence shown here is derived from an EMBL/GenBank/DDBJ whole genome shotgun (WGS) entry which is preliminary data.</text>
</comment>
<proteinExistence type="predicted"/>
<feature type="signal peptide" evidence="1">
    <location>
        <begin position="1"/>
        <end position="20"/>
    </location>
</feature>
<accession>A0ABV2SV53</accession>
<evidence type="ECO:0000313" key="2">
    <source>
        <dbReference type="EMBL" id="MET6991026.1"/>
    </source>
</evidence>
<dbReference type="EMBL" id="JBEXAE010000004">
    <property type="protein sequence ID" value="MET6991026.1"/>
    <property type="molecule type" value="Genomic_DNA"/>
</dbReference>
<evidence type="ECO:0000313" key="3">
    <source>
        <dbReference type="Proteomes" id="UP001549799"/>
    </source>
</evidence>
<dbReference type="SUPFAM" id="SSF56925">
    <property type="entry name" value="OMPA-like"/>
    <property type="match status" value="1"/>
</dbReference>